<dbReference type="GO" id="GO:0031505">
    <property type="term" value="P:fungal-type cell wall organization"/>
    <property type="evidence" value="ECO:0007669"/>
    <property type="project" value="TreeGrafter"/>
</dbReference>
<feature type="compositionally biased region" description="Polar residues" evidence="1">
    <location>
        <begin position="25"/>
        <end position="34"/>
    </location>
</feature>
<evidence type="ECO:0000256" key="2">
    <source>
        <dbReference type="SAM" id="Phobius"/>
    </source>
</evidence>
<feature type="transmembrane region" description="Helical" evidence="2">
    <location>
        <begin position="263"/>
        <end position="284"/>
    </location>
</feature>
<dbReference type="EMBL" id="JAVRRL010000053">
    <property type="protein sequence ID" value="KAK5110107.1"/>
    <property type="molecule type" value="Genomic_DNA"/>
</dbReference>
<protein>
    <recommendedName>
        <fullName evidence="5">SUR7 protein</fullName>
    </recommendedName>
</protein>
<feature type="transmembrane region" description="Helical" evidence="2">
    <location>
        <begin position="55"/>
        <end position="75"/>
    </location>
</feature>
<keyword evidence="2" id="KW-0812">Transmembrane</keyword>
<keyword evidence="2" id="KW-0472">Membrane</keyword>
<evidence type="ECO:0000313" key="3">
    <source>
        <dbReference type="EMBL" id="KAK5110107.1"/>
    </source>
</evidence>
<feature type="region of interest" description="Disordered" evidence="1">
    <location>
        <begin position="299"/>
        <end position="332"/>
    </location>
</feature>
<organism evidence="3 4">
    <name type="scientific">Meristemomyces frigidus</name>
    <dbReference type="NCBI Taxonomy" id="1508187"/>
    <lineage>
        <taxon>Eukaryota</taxon>
        <taxon>Fungi</taxon>
        <taxon>Dikarya</taxon>
        <taxon>Ascomycota</taxon>
        <taxon>Pezizomycotina</taxon>
        <taxon>Dothideomycetes</taxon>
        <taxon>Dothideomycetidae</taxon>
        <taxon>Mycosphaerellales</taxon>
        <taxon>Teratosphaeriaceae</taxon>
        <taxon>Meristemomyces</taxon>
    </lineage>
</organism>
<dbReference type="PANTHER" id="PTHR28019:SF2">
    <property type="entry name" value="CELL MEMBRANE PROTEIN YLR413W-RELATED"/>
    <property type="match status" value="1"/>
</dbReference>
<dbReference type="InterPro" id="IPR009571">
    <property type="entry name" value="SUR7/Rim9-like_fungi"/>
</dbReference>
<comment type="caution">
    <text evidence="3">The sequence shown here is derived from an EMBL/GenBank/DDBJ whole genome shotgun (WGS) entry which is preliminary data.</text>
</comment>
<dbReference type="InterPro" id="IPR052413">
    <property type="entry name" value="SUR7_domain"/>
</dbReference>
<evidence type="ECO:0000256" key="1">
    <source>
        <dbReference type="SAM" id="MobiDB-lite"/>
    </source>
</evidence>
<evidence type="ECO:0000313" key="4">
    <source>
        <dbReference type="Proteomes" id="UP001310890"/>
    </source>
</evidence>
<sequence>MFGRKKRADSDDLAAPPPNDDFIRDSQSGRTLTNPEIPYPEPSKAQIKRATRTRLIWALFTSFLLLITVVFLILVEVGTTSLGSTKTNIYFIKLDLSNIIPLSVPNAALVNSIARTLGLHDFYTVGLWGYCEGYNGDGFTDCSKPETLFWFNPVSILQSQLLAGATIALPASITQILSLIRIVSHWMFGLFLAGACLSFVLIPLLPLAVLSRWASLPMVILSFLAALCTTVAAVIATVLFIITQRAVTAQKELNIGAKIGIEMFVFMWIAAGAAILAWLVQFGLCCCCASRRDVRRGKKRGSKKAWTEGPAPLAPVDEKAAAKRGWLGRRNA</sequence>
<name>A0AAN7YIN5_9PEZI</name>
<keyword evidence="2" id="KW-1133">Transmembrane helix</keyword>
<proteinExistence type="predicted"/>
<accession>A0AAN7YIN5</accession>
<dbReference type="Pfam" id="PF06687">
    <property type="entry name" value="SUR7"/>
    <property type="match status" value="1"/>
</dbReference>
<dbReference type="PANTHER" id="PTHR28019">
    <property type="entry name" value="CELL MEMBRANE PROTEIN YLR413W-RELATED"/>
    <property type="match status" value="1"/>
</dbReference>
<gene>
    <name evidence="3" type="ORF">LTR62_006241</name>
</gene>
<feature type="region of interest" description="Disordered" evidence="1">
    <location>
        <begin position="1"/>
        <end position="40"/>
    </location>
</feature>
<feature type="transmembrane region" description="Helical" evidence="2">
    <location>
        <begin position="161"/>
        <end position="180"/>
    </location>
</feature>
<reference evidence="3" key="1">
    <citation type="submission" date="2023-08" db="EMBL/GenBank/DDBJ databases">
        <title>Black Yeasts Isolated from many extreme environments.</title>
        <authorList>
            <person name="Coleine C."/>
            <person name="Stajich J.E."/>
            <person name="Selbmann L."/>
        </authorList>
    </citation>
    <scope>NUCLEOTIDE SEQUENCE</scope>
    <source>
        <strain evidence="3">CCFEE 5401</strain>
    </source>
</reference>
<dbReference type="AlphaFoldDB" id="A0AAN7YIN5"/>
<dbReference type="GO" id="GO:0005886">
    <property type="term" value="C:plasma membrane"/>
    <property type="evidence" value="ECO:0007669"/>
    <property type="project" value="InterPro"/>
</dbReference>
<dbReference type="Proteomes" id="UP001310890">
    <property type="component" value="Unassembled WGS sequence"/>
</dbReference>
<feature type="transmembrane region" description="Helical" evidence="2">
    <location>
        <begin position="187"/>
        <end position="210"/>
    </location>
</feature>
<evidence type="ECO:0008006" key="5">
    <source>
        <dbReference type="Google" id="ProtNLM"/>
    </source>
</evidence>
<dbReference type="GO" id="GO:0051285">
    <property type="term" value="C:cell cortex of cell tip"/>
    <property type="evidence" value="ECO:0007669"/>
    <property type="project" value="TreeGrafter"/>
</dbReference>
<feature type="transmembrane region" description="Helical" evidence="2">
    <location>
        <begin position="216"/>
        <end position="242"/>
    </location>
</feature>